<dbReference type="Gene3D" id="3.90.550.10">
    <property type="entry name" value="Spore Coat Polysaccharide Biosynthesis Protein SpsA, Chain A"/>
    <property type="match status" value="1"/>
</dbReference>
<dbReference type="InterPro" id="IPR029044">
    <property type="entry name" value="Nucleotide-diphossugar_trans"/>
</dbReference>
<protein>
    <submittedName>
        <fullName evidence="2">Nucleotidyltransferase family protein</fullName>
    </submittedName>
</protein>
<dbReference type="CDD" id="cd04182">
    <property type="entry name" value="GT_2_like_f"/>
    <property type="match status" value="1"/>
</dbReference>
<comment type="caution">
    <text evidence="2">The sequence shown here is derived from an EMBL/GenBank/DDBJ whole genome shotgun (WGS) entry which is preliminary data.</text>
</comment>
<dbReference type="PANTHER" id="PTHR43777">
    <property type="entry name" value="MOLYBDENUM COFACTOR CYTIDYLYLTRANSFERASE"/>
    <property type="match status" value="1"/>
</dbReference>
<sequence length="192" mass="20208">MAWITAGVVLAGGAGRRYGLPKALIRYPDRLLVQRAADTLREAGTSPNVVVLGAEAQRVTAEAPDLPRVVVNEEWATGMGSSLRAGLRALIAEPEPVDAAVILLVDMPGITAEAVRRVVEHADPDALVMGGYGGRRGHPVLLGRAHWVGVIASAVGDQGARGYLKSRPVRVVPVDDVADDLDLDVPELNPHA</sequence>
<dbReference type="Proteomes" id="UP000632138">
    <property type="component" value="Unassembled WGS sequence"/>
</dbReference>
<evidence type="ECO:0000313" key="2">
    <source>
        <dbReference type="EMBL" id="MBM2622122.1"/>
    </source>
</evidence>
<dbReference type="InterPro" id="IPR025877">
    <property type="entry name" value="MobA-like_NTP_Trfase"/>
</dbReference>
<evidence type="ECO:0000259" key="1">
    <source>
        <dbReference type="Pfam" id="PF12804"/>
    </source>
</evidence>
<evidence type="ECO:0000313" key="3">
    <source>
        <dbReference type="Proteomes" id="UP000632138"/>
    </source>
</evidence>
<organism evidence="2 3">
    <name type="scientific">Paractinoplanes ovalisporus</name>
    <dbReference type="NCBI Taxonomy" id="2810368"/>
    <lineage>
        <taxon>Bacteria</taxon>
        <taxon>Bacillati</taxon>
        <taxon>Actinomycetota</taxon>
        <taxon>Actinomycetes</taxon>
        <taxon>Micromonosporales</taxon>
        <taxon>Micromonosporaceae</taxon>
        <taxon>Paractinoplanes</taxon>
    </lineage>
</organism>
<reference evidence="2 3" key="1">
    <citation type="submission" date="2021-01" db="EMBL/GenBank/DDBJ databases">
        <title>Actinoplanes sp. nov. LDG1-06 isolated from lichen.</title>
        <authorList>
            <person name="Saeng-In P."/>
            <person name="Phongsopitanun W."/>
            <person name="Kanchanasin P."/>
            <person name="Yuki M."/>
            <person name="Kudo T."/>
            <person name="Ohkuma M."/>
            <person name="Tanasupawat S."/>
        </authorList>
    </citation>
    <scope>NUCLEOTIDE SEQUENCE [LARGE SCALE GENOMIC DNA]</scope>
    <source>
        <strain evidence="2 3">LDG1-06</strain>
    </source>
</reference>
<dbReference type="PANTHER" id="PTHR43777:SF1">
    <property type="entry name" value="MOLYBDENUM COFACTOR CYTIDYLYLTRANSFERASE"/>
    <property type="match status" value="1"/>
</dbReference>
<feature type="domain" description="MobA-like NTP transferase" evidence="1">
    <location>
        <begin position="7"/>
        <end position="167"/>
    </location>
</feature>
<dbReference type="EMBL" id="JAENHP010000023">
    <property type="protein sequence ID" value="MBM2622122.1"/>
    <property type="molecule type" value="Genomic_DNA"/>
</dbReference>
<dbReference type="SUPFAM" id="SSF53448">
    <property type="entry name" value="Nucleotide-diphospho-sugar transferases"/>
    <property type="match status" value="1"/>
</dbReference>
<accession>A0ABS2AQI1</accession>
<gene>
    <name evidence="2" type="ORF">JIG36_42130</name>
</gene>
<dbReference type="Pfam" id="PF12804">
    <property type="entry name" value="NTP_transf_3"/>
    <property type="match status" value="1"/>
</dbReference>
<dbReference type="RefSeq" id="WP_203382451.1">
    <property type="nucleotide sequence ID" value="NZ_JAENHP010000023.1"/>
</dbReference>
<name>A0ABS2AQI1_9ACTN</name>
<keyword evidence="3" id="KW-1185">Reference proteome</keyword>
<proteinExistence type="predicted"/>